<dbReference type="InterPro" id="IPR029039">
    <property type="entry name" value="Flavoprotein-like_sf"/>
</dbReference>
<reference evidence="3" key="1">
    <citation type="journal article" date="2019" name="Int. J. Syst. Evol. Microbiol.">
        <title>The Global Catalogue of Microorganisms (GCM) 10K type strain sequencing project: providing services to taxonomists for standard genome sequencing and annotation.</title>
        <authorList>
            <consortium name="The Broad Institute Genomics Platform"/>
            <consortium name="The Broad Institute Genome Sequencing Center for Infectious Disease"/>
            <person name="Wu L."/>
            <person name="Ma J."/>
        </authorList>
    </citation>
    <scope>NUCLEOTIDE SEQUENCE [LARGE SCALE GENOMIC DNA]</scope>
    <source>
        <strain evidence="3">KCTC 42986</strain>
    </source>
</reference>
<dbReference type="PANTHER" id="PTHR30543">
    <property type="entry name" value="CHROMATE REDUCTASE"/>
    <property type="match status" value="1"/>
</dbReference>
<accession>A0ABV7FA57</accession>
<protein>
    <submittedName>
        <fullName evidence="2">NADPH-dependent FMN reductase</fullName>
        <ecNumber evidence="2">1.-.-.-</ecNumber>
    </submittedName>
</protein>
<sequence>MTKIIGITGSLRSHSYNTALLRAAAALVPDGATLEIATLKGIPLYDGDVEEAHGIPSAVTALKEQIAGADGVLLATPEYNNSIPGVFKNAIDWMSRPPADIQRIFGGRPVAVVGASPGGFGTILSQNAWLPVLRTLGMRPWFGGRLLVSRAGNVFDEAGEIVDEKMRAQLQQFVHKFVEFAKT</sequence>
<evidence type="ECO:0000313" key="2">
    <source>
        <dbReference type="EMBL" id="MFC3110475.1"/>
    </source>
</evidence>
<keyword evidence="3" id="KW-1185">Reference proteome</keyword>
<dbReference type="InterPro" id="IPR005025">
    <property type="entry name" value="FMN_Rdtase-like_dom"/>
</dbReference>
<keyword evidence="2" id="KW-0560">Oxidoreductase</keyword>
<dbReference type="EC" id="1.-.-.-" evidence="2"/>
<proteinExistence type="predicted"/>
<gene>
    <name evidence="2" type="ORF">ACFOFO_21335</name>
</gene>
<dbReference type="GO" id="GO:0016491">
    <property type="term" value="F:oxidoreductase activity"/>
    <property type="evidence" value="ECO:0007669"/>
    <property type="project" value="UniProtKB-KW"/>
</dbReference>
<organism evidence="2 3">
    <name type="scientific">Undibacterium arcticum</name>
    <dbReference type="NCBI Taxonomy" id="1762892"/>
    <lineage>
        <taxon>Bacteria</taxon>
        <taxon>Pseudomonadati</taxon>
        <taxon>Pseudomonadota</taxon>
        <taxon>Betaproteobacteria</taxon>
        <taxon>Burkholderiales</taxon>
        <taxon>Oxalobacteraceae</taxon>
        <taxon>Undibacterium</taxon>
    </lineage>
</organism>
<dbReference type="Proteomes" id="UP001595530">
    <property type="component" value="Unassembled WGS sequence"/>
</dbReference>
<evidence type="ECO:0000313" key="3">
    <source>
        <dbReference type="Proteomes" id="UP001595530"/>
    </source>
</evidence>
<dbReference type="Pfam" id="PF03358">
    <property type="entry name" value="FMN_red"/>
    <property type="match status" value="1"/>
</dbReference>
<feature type="domain" description="NADPH-dependent FMN reductase-like" evidence="1">
    <location>
        <begin position="2"/>
        <end position="149"/>
    </location>
</feature>
<dbReference type="PANTHER" id="PTHR30543:SF21">
    <property type="entry name" value="NAD(P)H-DEPENDENT FMN REDUCTASE LOT6"/>
    <property type="match status" value="1"/>
</dbReference>
<name>A0ABV7FA57_9BURK</name>
<dbReference type="SUPFAM" id="SSF52218">
    <property type="entry name" value="Flavoproteins"/>
    <property type="match status" value="1"/>
</dbReference>
<dbReference type="RefSeq" id="WP_390323239.1">
    <property type="nucleotide sequence ID" value="NZ_JBHRTP010000080.1"/>
</dbReference>
<dbReference type="InterPro" id="IPR050712">
    <property type="entry name" value="NAD(P)H-dep_reductase"/>
</dbReference>
<evidence type="ECO:0000259" key="1">
    <source>
        <dbReference type="Pfam" id="PF03358"/>
    </source>
</evidence>
<comment type="caution">
    <text evidence="2">The sequence shown here is derived from an EMBL/GenBank/DDBJ whole genome shotgun (WGS) entry which is preliminary data.</text>
</comment>
<dbReference type="EMBL" id="JBHRTP010000080">
    <property type="protein sequence ID" value="MFC3110475.1"/>
    <property type="molecule type" value="Genomic_DNA"/>
</dbReference>
<dbReference type="Gene3D" id="3.40.50.360">
    <property type="match status" value="1"/>
</dbReference>